<gene>
    <name evidence="3" type="ORF">SAMN05216313_10281</name>
</gene>
<name>A0A1I0BR79_9FIRM</name>
<organism evidence="3 4">
    <name type="scientific">Enterocloster lavalensis</name>
    <dbReference type="NCBI Taxonomy" id="460384"/>
    <lineage>
        <taxon>Bacteria</taxon>
        <taxon>Bacillati</taxon>
        <taxon>Bacillota</taxon>
        <taxon>Clostridia</taxon>
        <taxon>Lachnospirales</taxon>
        <taxon>Lachnospiraceae</taxon>
        <taxon>Enterocloster</taxon>
    </lineage>
</organism>
<evidence type="ECO:0000313" key="4">
    <source>
        <dbReference type="Proteomes" id="UP000198508"/>
    </source>
</evidence>
<proteinExistence type="predicted"/>
<dbReference type="STRING" id="460384.SAMN05216313_10281"/>
<dbReference type="Gene3D" id="3.30.428.10">
    <property type="entry name" value="HIT-like"/>
    <property type="match status" value="1"/>
</dbReference>
<evidence type="ECO:0000256" key="1">
    <source>
        <dbReference type="PROSITE-ProRule" id="PRU00464"/>
    </source>
</evidence>
<keyword evidence="4" id="KW-1185">Reference proteome</keyword>
<dbReference type="InterPro" id="IPR036265">
    <property type="entry name" value="HIT-like_sf"/>
</dbReference>
<evidence type="ECO:0000259" key="2">
    <source>
        <dbReference type="PROSITE" id="PS51084"/>
    </source>
</evidence>
<dbReference type="SUPFAM" id="SSF54197">
    <property type="entry name" value="HIT-like"/>
    <property type="match status" value="1"/>
</dbReference>
<sequence>MSCFYCEKNETLNQLMTRICTLKVSEVYLVKNQNFPGRCVVAFKDHKTEWFQLTEEERNDFGRDMAVVAEAIYCLFEADKLNYAIYGDGVPHLHCHIIPKKKGGYCWGSAFDMNGNRTELSEEEFQARIDLIYNYIKGLE</sequence>
<evidence type="ECO:0000313" key="3">
    <source>
        <dbReference type="EMBL" id="SET09212.1"/>
    </source>
</evidence>
<dbReference type="AlphaFoldDB" id="A0A1I0BR79"/>
<feature type="short sequence motif" description="Histidine triad motif" evidence="1">
    <location>
        <begin position="92"/>
        <end position="96"/>
    </location>
</feature>
<feature type="domain" description="HIT" evidence="2">
    <location>
        <begin position="1"/>
        <end position="107"/>
    </location>
</feature>
<dbReference type="PROSITE" id="PS51084">
    <property type="entry name" value="HIT_2"/>
    <property type="match status" value="1"/>
</dbReference>
<dbReference type="EMBL" id="FOIM01000002">
    <property type="protein sequence ID" value="SET09212.1"/>
    <property type="molecule type" value="Genomic_DNA"/>
</dbReference>
<keyword evidence="3" id="KW-0378">Hydrolase</keyword>
<dbReference type="RefSeq" id="WP_092360710.1">
    <property type="nucleotide sequence ID" value="NZ_FOIM01000002.1"/>
</dbReference>
<dbReference type="Pfam" id="PF01230">
    <property type="entry name" value="HIT"/>
    <property type="match status" value="1"/>
</dbReference>
<dbReference type="Proteomes" id="UP000198508">
    <property type="component" value="Unassembled WGS sequence"/>
</dbReference>
<dbReference type="GeneID" id="93278853"/>
<dbReference type="GO" id="GO:0016787">
    <property type="term" value="F:hydrolase activity"/>
    <property type="evidence" value="ECO:0007669"/>
    <property type="project" value="UniProtKB-KW"/>
</dbReference>
<accession>A0A1I0BR79</accession>
<dbReference type="InterPro" id="IPR011146">
    <property type="entry name" value="HIT-like"/>
</dbReference>
<reference evidence="4" key="1">
    <citation type="submission" date="2016-10" db="EMBL/GenBank/DDBJ databases">
        <authorList>
            <person name="Varghese N."/>
            <person name="Submissions S."/>
        </authorList>
    </citation>
    <scope>NUCLEOTIDE SEQUENCE [LARGE SCALE GENOMIC DNA]</scope>
    <source>
        <strain evidence="4">NLAE-zl-G277</strain>
    </source>
</reference>
<protein>
    <submittedName>
        <fullName evidence="3">Diadenosine tetraphosphate (Ap4A) hydrolase</fullName>
    </submittedName>
</protein>